<dbReference type="AlphaFoldDB" id="A0A3P7KCG9"/>
<gene>
    <name evidence="1" type="ORF">SVUK_LOCUS610</name>
</gene>
<name>A0A3P7KCG9_STRVU</name>
<protein>
    <submittedName>
        <fullName evidence="1">Uncharacterized protein</fullName>
    </submittedName>
</protein>
<dbReference type="Proteomes" id="UP000270094">
    <property type="component" value="Unassembled WGS sequence"/>
</dbReference>
<accession>A0A3P7KCG9</accession>
<dbReference type="EMBL" id="UYYB01001048">
    <property type="protein sequence ID" value="VDM65612.1"/>
    <property type="molecule type" value="Genomic_DNA"/>
</dbReference>
<evidence type="ECO:0000313" key="1">
    <source>
        <dbReference type="EMBL" id="VDM65612.1"/>
    </source>
</evidence>
<proteinExistence type="predicted"/>
<evidence type="ECO:0000313" key="2">
    <source>
        <dbReference type="Proteomes" id="UP000270094"/>
    </source>
</evidence>
<keyword evidence="2" id="KW-1185">Reference proteome</keyword>
<reference evidence="1 2" key="1">
    <citation type="submission" date="2018-11" db="EMBL/GenBank/DDBJ databases">
        <authorList>
            <consortium name="Pathogen Informatics"/>
        </authorList>
    </citation>
    <scope>NUCLEOTIDE SEQUENCE [LARGE SCALE GENOMIC DNA]</scope>
</reference>
<organism evidence="1 2">
    <name type="scientific">Strongylus vulgaris</name>
    <name type="common">Blood worm</name>
    <dbReference type="NCBI Taxonomy" id="40348"/>
    <lineage>
        <taxon>Eukaryota</taxon>
        <taxon>Metazoa</taxon>
        <taxon>Ecdysozoa</taxon>
        <taxon>Nematoda</taxon>
        <taxon>Chromadorea</taxon>
        <taxon>Rhabditida</taxon>
        <taxon>Rhabditina</taxon>
        <taxon>Rhabditomorpha</taxon>
        <taxon>Strongyloidea</taxon>
        <taxon>Strongylidae</taxon>
        <taxon>Strongylus</taxon>
    </lineage>
</organism>
<sequence>MEEAESTSYTTLTDTQGQDMRNEMKWLTASNALALALTLALTPPLLGRVLHLSVLDVVSYHTAPTANLHSFEIVNSHIRQLADVVRESPGWSGWIFKRRFEGYIGKYLGSAENSVGCKRTSYL</sequence>